<dbReference type="GO" id="GO:0002161">
    <property type="term" value="F:aminoacyl-tRNA deacylase activity"/>
    <property type="evidence" value="ECO:0007669"/>
    <property type="project" value="InterPro"/>
</dbReference>
<feature type="domain" description="YbaK/aminoacyl-tRNA synthetase-associated" evidence="1">
    <location>
        <begin position="26"/>
        <end position="142"/>
    </location>
</feature>
<evidence type="ECO:0000313" key="2">
    <source>
        <dbReference type="EMBL" id="OWZ82651.1"/>
    </source>
</evidence>
<comment type="caution">
    <text evidence="2">The sequence shown here is derived from an EMBL/GenBank/DDBJ whole genome shotgun (WGS) entry which is preliminary data.</text>
</comment>
<evidence type="ECO:0000259" key="1">
    <source>
        <dbReference type="Pfam" id="PF04073"/>
    </source>
</evidence>
<dbReference type="EMBL" id="NIQC01000056">
    <property type="protein sequence ID" value="OWZ82651.1"/>
    <property type="molecule type" value="Genomic_DNA"/>
</dbReference>
<evidence type="ECO:0000313" key="3">
    <source>
        <dbReference type="Proteomes" id="UP000214588"/>
    </source>
</evidence>
<dbReference type="OrthoDB" id="9798760at2"/>
<dbReference type="InterPro" id="IPR036754">
    <property type="entry name" value="YbaK/aa-tRNA-synt-asso_dom_sf"/>
</dbReference>
<accession>A0A226BUV6</accession>
<dbReference type="SUPFAM" id="SSF55826">
    <property type="entry name" value="YbaK/ProRS associated domain"/>
    <property type="match status" value="1"/>
</dbReference>
<name>A0A226BUV6_9FIRM</name>
<gene>
    <name evidence="2" type="ORF">CDO51_12920</name>
</gene>
<dbReference type="CDD" id="cd04333">
    <property type="entry name" value="ProX_deacylase"/>
    <property type="match status" value="1"/>
</dbReference>
<dbReference type="PANTHER" id="PTHR30411:SF1">
    <property type="entry name" value="CYTOPLASMIC PROTEIN"/>
    <property type="match status" value="1"/>
</dbReference>
<protein>
    <submittedName>
        <fullName evidence="2">Aminoacyl-tRNA deacylase</fullName>
    </submittedName>
</protein>
<dbReference type="Pfam" id="PF04073">
    <property type="entry name" value="tRNA_edit"/>
    <property type="match status" value="1"/>
</dbReference>
<dbReference type="AlphaFoldDB" id="A0A226BUV6"/>
<reference evidence="2 3" key="1">
    <citation type="submission" date="2017-06" db="EMBL/GenBank/DDBJ databases">
        <title>Draft Genome Sequence of Natranaerobius trueperi halophilic, alkalithermophilic bacteria from soda lakes.</title>
        <authorList>
            <person name="Zhao B."/>
        </authorList>
    </citation>
    <scope>NUCLEOTIDE SEQUENCE [LARGE SCALE GENOMIC DNA]</scope>
    <source>
        <strain evidence="2 3">DSM 18760</strain>
    </source>
</reference>
<organism evidence="2 3">
    <name type="scientific">Natranaerobius trueperi</name>
    <dbReference type="NCBI Taxonomy" id="759412"/>
    <lineage>
        <taxon>Bacteria</taxon>
        <taxon>Bacillati</taxon>
        <taxon>Bacillota</taxon>
        <taxon>Clostridia</taxon>
        <taxon>Natranaerobiales</taxon>
        <taxon>Natranaerobiaceae</taxon>
        <taxon>Natranaerobius</taxon>
    </lineage>
</organism>
<sequence length="156" mass="16896">MIETKERVKDYISSFDLEVIEFNEGTTKTAQMAAEQLGVTVGQIAKSILFLVDDNPVLVVTSGDVKVHTSSLKKILGAKPKMAKHEECLQITGFSPGGLCPFALKHPVSILIDESMRRFEVVYTAAGTANTAVPITIDKLATITNGELVDVCKKND</sequence>
<dbReference type="PANTHER" id="PTHR30411">
    <property type="entry name" value="CYTOPLASMIC PROTEIN"/>
    <property type="match status" value="1"/>
</dbReference>
<dbReference type="Proteomes" id="UP000214588">
    <property type="component" value="Unassembled WGS sequence"/>
</dbReference>
<dbReference type="RefSeq" id="WP_089024632.1">
    <property type="nucleotide sequence ID" value="NZ_NIQC01000056.1"/>
</dbReference>
<proteinExistence type="predicted"/>
<dbReference type="Gene3D" id="3.90.960.10">
    <property type="entry name" value="YbaK/aminoacyl-tRNA synthetase-associated domain"/>
    <property type="match status" value="1"/>
</dbReference>
<keyword evidence="3" id="KW-1185">Reference proteome</keyword>
<dbReference type="InterPro" id="IPR007214">
    <property type="entry name" value="YbaK/aa-tRNA-synth-assoc-dom"/>
</dbReference>